<dbReference type="AlphaFoldDB" id="A0A6N7LFZ2"/>
<name>A0A6N7LFZ2_SINTE</name>
<feature type="transmembrane region" description="Helical" evidence="9">
    <location>
        <begin position="85"/>
        <end position="103"/>
    </location>
</feature>
<comment type="similarity">
    <text evidence="3 9">Belongs to the CobD/CbiB family.</text>
</comment>
<evidence type="ECO:0000256" key="7">
    <source>
        <dbReference type="ARBA" id="ARBA00022989"/>
    </source>
</evidence>
<feature type="transmembrane region" description="Helical" evidence="9">
    <location>
        <begin position="59"/>
        <end position="79"/>
    </location>
</feature>
<reference evidence="10 11" key="1">
    <citation type="journal article" date="2013" name="Genome Biol.">
        <title>Comparative genomics of the core and accessory genomes of 48 Sinorhizobium strains comprising five genospecies.</title>
        <authorList>
            <person name="Sugawara M."/>
            <person name="Epstein B."/>
            <person name="Badgley B.D."/>
            <person name="Unno T."/>
            <person name="Xu L."/>
            <person name="Reese J."/>
            <person name="Gyaneshwar P."/>
            <person name="Denny R."/>
            <person name="Mudge J."/>
            <person name="Bharti A.K."/>
            <person name="Farmer A.D."/>
            <person name="May G.D."/>
            <person name="Woodward J.E."/>
            <person name="Medigue C."/>
            <person name="Vallenet D."/>
            <person name="Lajus A."/>
            <person name="Rouy Z."/>
            <person name="Martinez-Vaz B."/>
            <person name="Tiffin P."/>
            <person name="Young N.D."/>
            <person name="Sadowsky M.J."/>
        </authorList>
    </citation>
    <scope>NUCLEOTIDE SEQUENCE [LARGE SCALE GENOMIC DNA]</scope>
    <source>
        <strain evidence="10 11">USDA4894</strain>
    </source>
</reference>
<dbReference type="Proteomes" id="UP000439983">
    <property type="component" value="Unassembled WGS sequence"/>
</dbReference>
<dbReference type="GO" id="GO:0048472">
    <property type="term" value="F:threonine-phosphate decarboxylase activity"/>
    <property type="evidence" value="ECO:0007669"/>
    <property type="project" value="InterPro"/>
</dbReference>
<dbReference type="PANTHER" id="PTHR34308:SF1">
    <property type="entry name" value="COBALAMIN BIOSYNTHESIS PROTEIN CBIB"/>
    <property type="match status" value="1"/>
</dbReference>
<gene>
    <name evidence="9" type="primary">cobD</name>
    <name evidence="10" type="ORF">GHK62_15965</name>
</gene>
<feature type="transmembrane region" description="Helical" evidence="9">
    <location>
        <begin position="301"/>
        <end position="324"/>
    </location>
</feature>
<evidence type="ECO:0000256" key="8">
    <source>
        <dbReference type="ARBA" id="ARBA00023136"/>
    </source>
</evidence>
<keyword evidence="11" id="KW-1185">Reference proteome</keyword>
<dbReference type="GO" id="GO:0015420">
    <property type="term" value="F:ABC-type vitamin B12 transporter activity"/>
    <property type="evidence" value="ECO:0007669"/>
    <property type="project" value="UniProtKB-UniRule"/>
</dbReference>
<dbReference type="RefSeq" id="WP_153440152.1">
    <property type="nucleotide sequence ID" value="NZ_CP121659.1"/>
</dbReference>
<dbReference type="GO" id="GO:0009236">
    <property type="term" value="P:cobalamin biosynthetic process"/>
    <property type="evidence" value="ECO:0007669"/>
    <property type="project" value="UniProtKB-UniRule"/>
</dbReference>
<keyword evidence="6 9" id="KW-0812">Transmembrane</keyword>
<evidence type="ECO:0000313" key="10">
    <source>
        <dbReference type="EMBL" id="MQX16210.1"/>
    </source>
</evidence>
<keyword evidence="4 9" id="KW-1003">Cell membrane</keyword>
<dbReference type="PANTHER" id="PTHR34308">
    <property type="entry name" value="COBALAMIN BIOSYNTHESIS PROTEIN CBIB"/>
    <property type="match status" value="1"/>
</dbReference>
<evidence type="ECO:0000256" key="1">
    <source>
        <dbReference type="ARBA" id="ARBA00004651"/>
    </source>
</evidence>
<evidence type="ECO:0000256" key="4">
    <source>
        <dbReference type="ARBA" id="ARBA00022475"/>
    </source>
</evidence>
<keyword evidence="8 9" id="KW-0472">Membrane</keyword>
<dbReference type="InterPro" id="IPR004485">
    <property type="entry name" value="Cobalamin_biosynth_CobD/CbiB"/>
</dbReference>
<keyword evidence="5 9" id="KW-0169">Cobalamin biosynthesis</keyword>
<dbReference type="EMBL" id="WITC01000059">
    <property type="protein sequence ID" value="MQX16210.1"/>
    <property type="molecule type" value="Genomic_DNA"/>
</dbReference>
<comment type="subcellular location">
    <subcellularLocation>
        <location evidence="1 9">Cell membrane</location>
        <topology evidence="1 9">Multi-pass membrane protein</topology>
    </subcellularLocation>
</comment>
<dbReference type="Pfam" id="PF03186">
    <property type="entry name" value="CobD_Cbib"/>
    <property type="match status" value="1"/>
</dbReference>
<evidence type="ECO:0000256" key="9">
    <source>
        <dbReference type="HAMAP-Rule" id="MF_00024"/>
    </source>
</evidence>
<evidence type="ECO:0000256" key="3">
    <source>
        <dbReference type="ARBA" id="ARBA00006263"/>
    </source>
</evidence>
<evidence type="ECO:0000313" key="11">
    <source>
        <dbReference type="Proteomes" id="UP000439983"/>
    </source>
</evidence>
<accession>A0A6N7LFZ2</accession>
<evidence type="ECO:0000256" key="5">
    <source>
        <dbReference type="ARBA" id="ARBA00022573"/>
    </source>
</evidence>
<evidence type="ECO:0000256" key="2">
    <source>
        <dbReference type="ARBA" id="ARBA00004953"/>
    </source>
</evidence>
<evidence type="ECO:0000256" key="6">
    <source>
        <dbReference type="ARBA" id="ARBA00022692"/>
    </source>
</evidence>
<organism evidence="10 11">
    <name type="scientific">Sinorhizobium terangae</name>
    <dbReference type="NCBI Taxonomy" id="110322"/>
    <lineage>
        <taxon>Bacteria</taxon>
        <taxon>Pseudomonadati</taxon>
        <taxon>Pseudomonadota</taxon>
        <taxon>Alphaproteobacteria</taxon>
        <taxon>Hyphomicrobiales</taxon>
        <taxon>Rhizobiaceae</taxon>
        <taxon>Sinorhizobium/Ensifer group</taxon>
        <taxon>Sinorhizobium</taxon>
    </lineage>
</organism>
<comment type="pathway">
    <text evidence="2 9">Cofactor biosynthesis; adenosylcobalamin biosynthesis.</text>
</comment>
<sequence length="327" mass="34725">MTFEIFLILVVALVIDRLVGDPDWLWERVTHPVVFFGKGIGLLDEALNRASAGAAALKMRGLAAILLLLAASILVGVVFHRLFDVLGAIGFLLEAIVVAVFLAQKSLAVHVIRVAEALRQNGLEGGRAAVSMIVGRDPKTLDEPGVCRAAIESLAENFSDGVVAPALWYAIAGLPGLFAYKMLNTADSMIGHKSPKYLHFGWASARLDDLANWPAARLSILLVAAGAHFKRGAEEARTALEVARRDHGLHRSPNSGWPEAAMAGALNIQLAGPRTYGGVKVDEPMINEPGRSIVTPEDIDAAVSVFYGACSAMTLAFAVAALIASLF</sequence>
<protein>
    <recommendedName>
        <fullName evidence="9">Cobalamin biosynthesis protein CobD</fullName>
    </recommendedName>
</protein>
<proteinExistence type="inferred from homology"/>
<dbReference type="NCBIfam" id="TIGR00380">
    <property type="entry name" value="cobal_cbiB"/>
    <property type="match status" value="1"/>
</dbReference>
<comment type="caution">
    <text evidence="10">The sequence shown here is derived from an EMBL/GenBank/DDBJ whole genome shotgun (WGS) entry which is preliminary data.</text>
</comment>
<dbReference type="UniPathway" id="UPA00148"/>
<dbReference type="OrthoDB" id="9811967at2"/>
<comment type="function">
    <text evidence="9">Converts cobyric acid to cobinamide by the addition of aminopropanol on the F carboxylic group.</text>
</comment>
<comment type="caution">
    <text evidence="9">Lacks conserved residue(s) required for the propagation of feature annotation.</text>
</comment>
<dbReference type="HAMAP" id="MF_00024">
    <property type="entry name" value="CobD_CbiB"/>
    <property type="match status" value="1"/>
</dbReference>
<keyword evidence="7 9" id="KW-1133">Transmembrane helix</keyword>
<dbReference type="GO" id="GO:0005886">
    <property type="term" value="C:plasma membrane"/>
    <property type="evidence" value="ECO:0007669"/>
    <property type="project" value="UniProtKB-SubCell"/>
</dbReference>